<organism evidence="3 4">
    <name type="scientific">Tuber borchii</name>
    <name type="common">White truffle</name>
    <dbReference type="NCBI Taxonomy" id="42251"/>
    <lineage>
        <taxon>Eukaryota</taxon>
        <taxon>Fungi</taxon>
        <taxon>Dikarya</taxon>
        <taxon>Ascomycota</taxon>
        <taxon>Pezizomycotina</taxon>
        <taxon>Pezizomycetes</taxon>
        <taxon>Pezizales</taxon>
        <taxon>Tuberaceae</taxon>
        <taxon>Tuber</taxon>
    </lineage>
</organism>
<protein>
    <recommendedName>
        <fullName evidence="2">Vesicle transport v-SNARE N-terminal domain-containing protein</fullName>
    </recommendedName>
</protein>
<dbReference type="InterPro" id="IPR010989">
    <property type="entry name" value="SNARE"/>
</dbReference>
<dbReference type="InterPro" id="IPR007705">
    <property type="entry name" value="Vesicle_trsprt_v-SNARE_N"/>
</dbReference>
<evidence type="ECO:0000313" key="3">
    <source>
        <dbReference type="EMBL" id="PUU82215.1"/>
    </source>
</evidence>
<comment type="similarity">
    <text evidence="1">Belongs to the VTI1 family.</text>
</comment>
<keyword evidence="4" id="KW-1185">Reference proteome</keyword>
<sequence length="91" mass="10448">TMLGNDLIASYEVDFKLLKTIIDRKLDDARDLYGEPRKAVMREIERAIDDADEILAQISEEGRVLQGVQRGRLRIRLRGYVRDMDAARSAL</sequence>
<proteinExistence type="inferred from homology"/>
<feature type="domain" description="Vesicle transport v-SNARE N-terminal" evidence="2">
    <location>
        <begin position="8"/>
        <end position="88"/>
    </location>
</feature>
<dbReference type="GO" id="GO:0006886">
    <property type="term" value="P:intracellular protein transport"/>
    <property type="evidence" value="ECO:0007669"/>
    <property type="project" value="InterPro"/>
</dbReference>
<evidence type="ECO:0000256" key="1">
    <source>
        <dbReference type="ARBA" id="ARBA00006108"/>
    </source>
</evidence>
<comment type="caution">
    <text evidence="3">The sequence shown here is derived from an EMBL/GenBank/DDBJ whole genome shotgun (WGS) entry which is preliminary data.</text>
</comment>
<reference evidence="3 4" key="1">
    <citation type="submission" date="2017-04" db="EMBL/GenBank/DDBJ databases">
        <title>Draft genome sequence of Tuber borchii Vittad., a whitish edible truffle.</title>
        <authorList>
            <consortium name="DOE Joint Genome Institute"/>
            <person name="Murat C."/>
            <person name="Kuo A."/>
            <person name="Barry K.W."/>
            <person name="Clum A."/>
            <person name="Dockter R.B."/>
            <person name="Fauchery L."/>
            <person name="Iotti M."/>
            <person name="Kohler A."/>
            <person name="Labutti K."/>
            <person name="Lindquist E.A."/>
            <person name="Lipzen A."/>
            <person name="Ohm R.A."/>
            <person name="Wang M."/>
            <person name="Grigoriev I.V."/>
            <person name="Zambonelli A."/>
            <person name="Martin F.M."/>
        </authorList>
    </citation>
    <scope>NUCLEOTIDE SEQUENCE [LARGE SCALE GENOMIC DNA]</scope>
    <source>
        <strain evidence="3 4">Tbo3840</strain>
    </source>
</reference>
<evidence type="ECO:0000259" key="2">
    <source>
        <dbReference type="Pfam" id="PF05008"/>
    </source>
</evidence>
<feature type="non-terminal residue" evidence="3">
    <location>
        <position position="91"/>
    </location>
</feature>
<name>A0A2T7A3E4_TUBBO</name>
<dbReference type="Gene3D" id="1.20.58.400">
    <property type="entry name" value="t-snare proteins"/>
    <property type="match status" value="1"/>
</dbReference>
<dbReference type="GO" id="GO:0016020">
    <property type="term" value="C:membrane"/>
    <property type="evidence" value="ECO:0007669"/>
    <property type="project" value="InterPro"/>
</dbReference>
<evidence type="ECO:0000313" key="4">
    <source>
        <dbReference type="Proteomes" id="UP000244722"/>
    </source>
</evidence>
<dbReference type="AlphaFoldDB" id="A0A2T7A3E4"/>
<accession>A0A2T7A3E4</accession>
<dbReference type="OrthoDB" id="430637at2759"/>
<gene>
    <name evidence="3" type="ORF">B9Z19DRAFT_916075</name>
</gene>
<dbReference type="EMBL" id="NESQ01000032">
    <property type="protein sequence ID" value="PUU82215.1"/>
    <property type="molecule type" value="Genomic_DNA"/>
</dbReference>
<dbReference type="GO" id="GO:0016192">
    <property type="term" value="P:vesicle-mediated transport"/>
    <property type="evidence" value="ECO:0007669"/>
    <property type="project" value="InterPro"/>
</dbReference>
<dbReference type="InterPro" id="IPR038407">
    <property type="entry name" value="v-SNARE_N_sf"/>
</dbReference>
<dbReference type="STRING" id="42251.A0A2T7A3E4"/>
<dbReference type="Proteomes" id="UP000244722">
    <property type="component" value="Unassembled WGS sequence"/>
</dbReference>
<dbReference type="SUPFAM" id="SSF47661">
    <property type="entry name" value="t-snare proteins"/>
    <property type="match status" value="1"/>
</dbReference>
<dbReference type="Pfam" id="PF05008">
    <property type="entry name" value="V-SNARE"/>
    <property type="match status" value="1"/>
</dbReference>
<feature type="non-terminal residue" evidence="3">
    <location>
        <position position="1"/>
    </location>
</feature>